<feature type="region of interest" description="Disordered" evidence="2">
    <location>
        <begin position="1"/>
        <end position="55"/>
    </location>
</feature>
<dbReference type="SMART" id="SM00360">
    <property type="entry name" value="RRM"/>
    <property type="match status" value="1"/>
</dbReference>
<dbReference type="InterPro" id="IPR051229">
    <property type="entry name" value="ALYREF_mRNA_export"/>
</dbReference>
<feature type="domain" description="RRM" evidence="3">
    <location>
        <begin position="98"/>
        <end position="168"/>
    </location>
</feature>
<dbReference type="SUPFAM" id="SSF54928">
    <property type="entry name" value="RNA-binding domain, RBD"/>
    <property type="match status" value="1"/>
</dbReference>
<organism evidence="5 6">
    <name type="scientific">Ditylenchus destructor</name>
    <dbReference type="NCBI Taxonomy" id="166010"/>
    <lineage>
        <taxon>Eukaryota</taxon>
        <taxon>Metazoa</taxon>
        <taxon>Ecdysozoa</taxon>
        <taxon>Nematoda</taxon>
        <taxon>Chromadorea</taxon>
        <taxon>Rhabditida</taxon>
        <taxon>Tylenchina</taxon>
        <taxon>Tylenchomorpha</taxon>
        <taxon>Sphaerularioidea</taxon>
        <taxon>Anguinidae</taxon>
        <taxon>Anguininae</taxon>
        <taxon>Ditylenchus</taxon>
    </lineage>
</organism>
<feature type="compositionally biased region" description="Gly residues" evidence="2">
    <location>
        <begin position="32"/>
        <end position="43"/>
    </location>
</feature>
<feature type="domain" description="Chromatin target of PRMT1 protein C-terminal" evidence="4">
    <location>
        <begin position="176"/>
        <end position="240"/>
    </location>
</feature>
<feature type="compositionally biased region" description="Basic residues" evidence="2">
    <location>
        <begin position="192"/>
        <end position="209"/>
    </location>
</feature>
<evidence type="ECO:0000256" key="2">
    <source>
        <dbReference type="SAM" id="MobiDB-lite"/>
    </source>
</evidence>
<keyword evidence="6" id="KW-1185">Reference proteome</keyword>
<dbReference type="GO" id="GO:0005634">
    <property type="term" value="C:nucleus"/>
    <property type="evidence" value="ECO:0007669"/>
    <property type="project" value="TreeGrafter"/>
</dbReference>
<protein>
    <submittedName>
        <fullName evidence="5">Aly/REF export factor 2</fullName>
    </submittedName>
</protein>
<proteinExistence type="predicted"/>
<evidence type="ECO:0000256" key="1">
    <source>
        <dbReference type="ARBA" id="ARBA00022884"/>
    </source>
</evidence>
<dbReference type="EMBL" id="JAKKPZ010000002">
    <property type="protein sequence ID" value="KAI1725594.1"/>
    <property type="molecule type" value="Genomic_DNA"/>
</dbReference>
<evidence type="ECO:0000313" key="5">
    <source>
        <dbReference type="EMBL" id="KAI1725594.1"/>
    </source>
</evidence>
<dbReference type="InterPro" id="IPR000504">
    <property type="entry name" value="RRM_dom"/>
</dbReference>
<dbReference type="InterPro" id="IPR035979">
    <property type="entry name" value="RBD_domain_sf"/>
</dbReference>
<keyword evidence="1" id="KW-0694">RNA-binding</keyword>
<feature type="compositionally biased region" description="Low complexity" evidence="2">
    <location>
        <begin position="77"/>
        <end position="90"/>
    </location>
</feature>
<dbReference type="InterPro" id="IPR012677">
    <property type="entry name" value="Nucleotide-bd_a/b_plait_sf"/>
</dbReference>
<feature type="region of interest" description="Disordered" evidence="2">
    <location>
        <begin position="70"/>
        <end position="90"/>
    </location>
</feature>
<sequence length="241" mass="26372">MASVNLALDEIITSQKQNRGGGRRRDFTSRRGGAGGPRRGGGSFRREKYFSDDTPAGKWKHDKFGELYGGGSKKRGAAAGSPAARRPRTGGRAAEIVKLNISNLPDTVVTSDVEELFQEFGVYGVAVHYDEAGQHLGTADLFVDHQSARDIIREYSNIAIDGQEINIAYVDESGALKPRIQDRVRRVASNPIRRRKERRSSPPKRRGARGGKVGGGGSQKAKQMTVEELDKELESYMGKKA</sequence>
<evidence type="ECO:0000259" key="3">
    <source>
        <dbReference type="SMART" id="SM00360"/>
    </source>
</evidence>
<dbReference type="Pfam" id="PF00076">
    <property type="entry name" value="RRM_1"/>
    <property type="match status" value="1"/>
</dbReference>
<dbReference type="InterPro" id="IPR025715">
    <property type="entry name" value="FoP_C"/>
</dbReference>
<accession>A0AAD4NDV0</accession>
<dbReference type="GO" id="GO:0003729">
    <property type="term" value="F:mRNA binding"/>
    <property type="evidence" value="ECO:0007669"/>
    <property type="project" value="TreeGrafter"/>
</dbReference>
<dbReference type="Proteomes" id="UP001201812">
    <property type="component" value="Unassembled WGS sequence"/>
</dbReference>
<dbReference type="Pfam" id="PF13865">
    <property type="entry name" value="FoP_duplication"/>
    <property type="match status" value="1"/>
</dbReference>
<feature type="region of interest" description="Disordered" evidence="2">
    <location>
        <begin position="183"/>
        <end position="241"/>
    </location>
</feature>
<evidence type="ECO:0000259" key="4">
    <source>
        <dbReference type="SMART" id="SM01218"/>
    </source>
</evidence>
<dbReference type="PANTHER" id="PTHR19965:SF82">
    <property type="entry name" value="THO COMPLEX SUBUNIT 4"/>
    <property type="match status" value="1"/>
</dbReference>
<reference evidence="5" key="1">
    <citation type="submission" date="2022-01" db="EMBL/GenBank/DDBJ databases">
        <title>Genome Sequence Resource for Two Populations of Ditylenchus destructor, the Migratory Endoparasitic Phytonematode.</title>
        <authorList>
            <person name="Zhang H."/>
            <person name="Lin R."/>
            <person name="Xie B."/>
        </authorList>
    </citation>
    <scope>NUCLEOTIDE SEQUENCE</scope>
    <source>
        <strain evidence="5">BazhouSP</strain>
    </source>
</reference>
<gene>
    <name evidence="5" type="ORF">DdX_02256</name>
</gene>
<dbReference type="GO" id="GO:0006406">
    <property type="term" value="P:mRNA export from nucleus"/>
    <property type="evidence" value="ECO:0007669"/>
    <property type="project" value="TreeGrafter"/>
</dbReference>
<name>A0AAD4NDV0_9BILA</name>
<comment type="caution">
    <text evidence="5">The sequence shown here is derived from an EMBL/GenBank/DDBJ whole genome shotgun (WGS) entry which is preliminary data.</text>
</comment>
<dbReference type="SMART" id="SM01218">
    <property type="entry name" value="FoP_duplication"/>
    <property type="match status" value="1"/>
</dbReference>
<dbReference type="PANTHER" id="PTHR19965">
    <property type="entry name" value="RNA AND EXPORT FACTOR BINDING PROTEIN"/>
    <property type="match status" value="1"/>
</dbReference>
<evidence type="ECO:0000313" key="6">
    <source>
        <dbReference type="Proteomes" id="UP001201812"/>
    </source>
</evidence>
<dbReference type="AlphaFoldDB" id="A0AAD4NDV0"/>
<dbReference type="Gene3D" id="3.30.70.330">
    <property type="match status" value="1"/>
</dbReference>